<proteinExistence type="predicted"/>
<comment type="caution">
    <text evidence="2">The sequence shown here is derived from an EMBL/GenBank/DDBJ whole genome shotgun (WGS) entry which is preliminary data.</text>
</comment>
<gene>
    <name evidence="2" type="ORF">NSK_007904</name>
</gene>
<evidence type="ECO:0000256" key="1">
    <source>
        <dbReference type="SAM" id="SignalP"/>
    </source>
</evidence>
<name>A0A4D9CRN7_9STRA</name>
<organism evidence="2 3">
    <name type="scientific">Nannochloropsis salina CCMP1776</name>
    <dbReference type="NCBI Taxonomy" id="1027361"/>
    <lineage>
        <taxon>Eukaryota</taxon>
        <taxon>Sar</taxon>
        <taxon>Stramenopiles</taxon>
        <taxon>Ochrophyta</taxon>
        <taxon>Eustigmatophyceae</taxon>
        <taxon>Eustigmatales</taxon>
        <taxon>Monodopsidaceae</taxon>
        <taxon>Microchloropsis</taxon>
        <taxon>Microchloropsis salina</taxon>
    </lineage>
</organism>
<reference evidence="2 3" key="1">
    <citation type="submission" date="2019-01" db="EMBL/GenBank/DDBJ databases">
        <title>Nuclear Genome Assembly of the Microalgal Biofuel strain Nannochloropsis salina CCMP1776.</title>
        <authorList>
            <person name="Hovde B."/>
        </authorList>
    </citation>
    <scope>NUCLEOTIDE SEQUENCE [LARGE SCALE GENOMIC DNA]</scope>
    <source>
        <strain evidence="2 3">CCMP1776</strain>
    </source>
</reference>
<evidence type="ECO:0000313" key="3">
    <source>
        <dbReference type="Proteomes" id="UP000355283"/>
    </source>
</evidence>
<sequence>MRVLISIVLAGLSLAASSCLDFVDVSNIPTCYRGTFLCLGAEDDNCHLGENQLVMHVLDMGRDRRTRQPQIGLKMENEGMAKSTIETIWVEDEYNLFSGLSPFSPLINSADVRYHLIDNATVFTDALAHHVPFDQHFVASCVPEQKDMSILRSMHRQAKTVDCVKNSGAENKHNFVTMAFETTCSVEDVEMALKLGLIRVGVQLSGFAKKPVRKGFITCQDMLEVLPFDEEDHDDSIESFDFDEDEFWEEEWDEPRAAQKKRNRM</sequence>
<dbReference type="EMBL" id="SDOX01000158">
    <property type="protein sequence ID" value="TFJ80727.1"/>
    <property type="molecule type" value="Genomic_DNA"/>
</dbReference>
<protein>
    <submittedName>
        <fullName evidence="2">Uncharacterized protein</fullName>
    </submittedName>
</protein>
<dbReference type="PROSITE" id="PS51257">
    <property type="entry name" value="PROKAR_LIPOPROTEIN"/>
    <property type="match status" value="1"/>
</dbReference>
<feature type="signal peptide" evidence="1">
    <location>
        <begin position="1"/>
        <end position="15"/>
    </location>
</feature>
<accession>A0A4D9CRN7</accession>
<dbReference type="Proteomes" id="UP000355283">
    <property type="component" value="Unassembled WGS sequence"/>
</dbReference>
<keyword evidence="1" id="KW-0732">Signal</keyword>
<dbReference type="AlphaFoldDB" id="A0A4D9CRN7"/>
<dbReference type="OrthoDB" id="10294123at2759"/>
<keyword evidence="3" id="KW-1185">Reference proteome</keyword>
<feature type="chain" id="PRO_5020032531" evidence="1">
    <location>
        <begin position="16"/>
        <end position="265"/>
    </location>
</feature>
<evidence type="ECO:0000313" key="2">
    <source>
        <dbReference type="EMBL" id="TFJ80727.1"/>
    </source>
</evidence>